<dbReference type="PANTHER" id="PTHR33408">
    <property type="entry name" value="TRANSPOSASE"/>
    <property type="match status" value="1"/>
</dbReference>
<evidence type="ECO:0008006" key="3">
    <source>
        <dbReference type="Google" id="ProtNLM"/>
    </source>
</evidence>
<dbReference type="EMBL" id="CABVJE010000010">
    <property type="protein sequence ID" value="VVQ02760.1"/>
    <property type="molecule type" value="Genomic_DNA"/>
</dbReference>
<evidence type="ECO:0000313" key="1">
    <source>
        <dbReference type="EMBL" id="VVQ02760.1"/>
    </source>
</evidence>
<gene>
    <name evidence="1" type="ORF">PS938_02654</name>
</gene>
<protein>
    <recommendedName>
        <fullName evidence="3">Transposase</fullName>
    </recommendedName>
</protein>
<proteinExistence type="predicted"/>
<evidence type="ECO:0000313" key="2">
    <source>
        <dbReference type="Proteomes" id="UP000327191"/>
    </source>
</evidence>
<accession>A0A5E7TWG2</accession>
<dbReference type="Proteomes" id="UP000327191">
    <property type="component" value="Unassembled WGS sequence"/>
</dbReference>
<organism evidence="1 2">
    <name type="scientific">Pseudomonas fluorescens</name>
    <dbReference type="NCBI Taxonomy" id="294"/>
    <lineage>
        <taxon>Bacteria</taxon>
        <taxon>Pseudomonadati</taxon>
        <taxon>Pseudomonadota</taxon>
        <taxon>Gammaproteobacteria</taxon>
        <taxon>Pseudomonadales</taxon>
        <taxon>Pseudomonadaceae</taxon>
        <taxon>Pseudomonas</taxon>
    </lineage>
</organism>
<dbReference type="PANTHER" id="PTHR33408:SF2">
    <property type="entry name" value="TRANSPOSASE DDE DOMAIN-CONTAINING PROTEIN"/>
    <property type="match status" value="1"/>
</dbReference>
<name>A0A5E7TWG2_PSEFL</name>
<reference evidence="1 2" key="1">
    <citation type="submission" date="2019-09" db="EMBL/GenBank/DDBJ databases">
        <authorList>
            <person name="Chandra G."/>
            <person name="Truman W A."/>
        </authorList>
    </citation>
    <scope>NUCLEOTIDE SEQUENCE [LARGE SCALE GENOMIC DNA]</scope>
    <source>
        <strain evidence="1">PS938</strain>
    </source>
</reference>
<dbReference type="AlphaFoldDB" id="A0A5E7TWG2"/>
<sequence>MWLTGRLALDFKTFADFRKDNGKAIRNVCRQFVVLCRNLDLFSQSIIAIEGCKFKAVNNRDRNFTQGKVKGNAACGQCAK</sequence>